<keyword evidence="1" id="KW-0732">Signal</keyword>
<accession>A0A1X9NDK1</accession>
<dbReference type="KEGG" id="osg:BST96_14020"/>
<gene>
    <name evidence="2" type="ORF">BST96_14020</name>
</gene>
<dbReference type="OrthoDB" id="5740505at2"/>
<dbReference type="RefSeq" id="WP_085759304.1">
    <property type="nucleotide sequence ID" value="NZ_CP019343.1"/>
</dbReference>
<feature type="chain" id="PRO_5012237075" description="PEP-CTERM protein-sorting domain-containing protein" evidence="1">
    <location>
        <begin position="24"/>
        <end position="173"/>
    </location>
</feature>
<dbReference type="Proteomes" id="UP000193450">
    <property type="component" value="Chromosome"/>
</dbReference>
<organism evidence="2 3">
    <name type="scientific">Oceanicoccus sagamiensis</name>
    <dbReference type="NCBI Taxonomy" id="716816"/>
    <lineage>
        <taxon>Bacteria</taxon>
        <taxon>Pseudomonadati</taxon>
        <taxon>Pseudomonadota</taxon>
        <taxon>Gammaproteobacteria</taxon>
        <taxon>Cellvibrionales</taxon>
        <taxon>Spongiibacteraceae</taxon>
        <taxon>Oceanicoccus</taxon>
    </lineage>
</organism>
<protein>
    <recommendedName>
        <fullName evidence="4">PEP-CTERM protein-sorting domain-containing protein</fullName>
    </recommendedName>
</protein>
<evidence type="ECO:0000313" key="3">
    <source>
        <dbReference type="Proteomes" id="UP000193450"/>
    </source>
</evidence>
<evidence type="ECO:0000256" key="1">
    <source>
        <dbReference type="SAM" id="SignalP"/>
    </source>
</evidence>
<name>A0A1X9NDK1_9GAMM</name>
<sequence>MAIKSLKQLAAITTLVLSPLSHGAYINGAVLFSSFDWSKSAGSVALNNEQIVASMQDLNGETGLNFDGFSYSPFAPSAISWQSDHFIFKMTSLTVINETRTTLNAEGAGLLIALDNSWYDTYASWSFSGGSINWSYAAIALGEGPRPSAVPIPAAGWLFGVALLGLRGIKRRA</sequence>
<proteinExistence type="predicted"/>
<keyword evidence="3" id="KW-1185">Reference proteome</keyword>
<evidence type="ECO:0000313" key="2">
    <source>
        <dbReference type="EMBL" id="ARN75134.1"/>
    </source>
</evidence>
<dbReference type="EMBL" id="CP019343">
    <property type="protein sequence ID" value="ARN75134.1"/>
    <property type="molecule type" value="Genomic_DNA"/>
</dbReference>
<feature type="signal peptide" evidence="1">
    <location>
        <begin position="1"/>
        <end position="23"/>
    </location>
</feature>
<dbReference type="AlphaFoldDB" id="A0A1X9NDK1"/>
<evidence type="ECO:0008006" key="4">
    <source>
        <dbReference type="Google" id="ProtNLM"/>
    </source>
</evidence>
<reference evidence="2 3" key="1">
    <citation type="submission" date="2016-11" db="EMBL/GenBank/DDBJ databases">
        <title>Trade-off between light-utilization and light-protection in marine flavobacteria.</title>
        <authorList>
            <person name="Kumagai Y."/>
        </authorList>
    </citation>
    <scope>NUCLEOTIDE SEQUENCE [LARGE SCALE GENOMIC DNA]</scope>
    <source>
        <strain evidence="2 3">NBRC 107125</strain>
    </source>
</reference>